<proteinExistence type="predicted"/>
<reference evidence="1 2" key="2">
    <citation type="submission" date="2016-05" db="EMBL/GenBank/DDBJ databases">
        <title>Lineage-specific infection strategies underlie the spectrum of fungal disease in amphibians.</title>
        <authorList>
            <person name="Cuomo C.A."/>
            <person name="Farrer R.A."/>
            <person name="James T."/>
            <person name="Longcore J."/>
            <person name="Birren B."/>
        </authorList>
    </citation>
    <scope>NUCLEOTIDE SEQUENCE [LARGE SCALE GENOMIC DNA]</scope>
    <source>
        <strain evidence="1 2">JEL423</strain>
    </source>
</reference>
<evidence type="ECO:0000313" key="1">
    <source>
        <dbReference type="EMBL" id="OAJ40946.1"/>
    </source>
</evidence>
<sequence length="110" mass="11720">MLELQAEEELRSLKESIPAQVGVIALNRKNGSLLLASGEFESNPSESALQIYGLFTDSLRILAKADKAETNGLSDSLPADVLHRIVVSSPTHSIVISGNTHIVTAVKSPL</sequence>
<gene>
    <name evidence="1" type="ORF">BDEG_24620</name>
</gene>
<evidence type="ECO:0000313" key="2">
    <source>
        <dbReference type="Proteomes" id="UP000077115"/>
    </source>
</evidence>
<organism evidence="1 2">
    <name type="scientific">Batrachochytrium dendrobatidis (strain JEL423)</name>
    <dbReference type="NCBI Taxonomy" id="403673"/>
    <lineage>
        <taxon>Eukaryota</taxon>
        <taxon>Fungi</taxon>
        <taxon>Fungi incertae sedis</taxon>
        <taxon>Chytridiomycota</taxon>
        <taxon>Chytridiomycota incertae sedis</taxon>
        <taxon>Chytridiomycetes</taxon>
        <taxon>Rhizophydiales</taxon>
        <taxon>Rhizophydiales incertae sedis</taxon>
        <taxon>Batrachochytrium</taxon>
    </lineage>
</organism>
<reference evidence="1 2" key="1">
    <citation type="submission" date="2006-10" db="EMBL/GenBank/DDBJ databases">
        <title>The Genome Sequence of Batrachochytrium dendrobatidis JEL423.</title>
        <authorList>
            <consortium name="The Broad Institute Genome Sequencing Platform"/>
            <person name="Birren B."/>
            <person name="Lander E."/>
            <person name="Galagan J."/>
            <person name="Cuomo C."/>
            <person name="Devon K."/>
            <person name="Jaffe D."/>
            <person name="Butler J."/>
            <person name="Alvarez P."/>
            <person name="Gnerre S."/>
            <person name="Grabherr M."/>
            <person name="Kleber M."/>
            <person name="Mauceli E."/>
            <person name="Brockman W."/>
            <person name="Young S."/>
            <person name="LaButti K."/>
            <person name="Sykes S."/>
            <person name="DeCaprio D."/>
            <person name="Crawford M."/>
            <person name="Koehrsen M."/>
            <person name="Engels R."/>
            <person name="Montgomery P."/>
            <person name="Pearson M."/>
            <person name="Howarth C."/>
            <person name="Larson L."/>
            <person name="White J."/>
            <person name="O'Leary S."/>
            <person name="Kodira C."/>
            <person name="Zeng Q."/>
            <person name="Yandava C."/>
            <person name="Alvarado L."/>
            <person name="Longcore J."/>
            <person name="James T."/>
        </authorList>
    </citation>
    <scope>NUCLEOTIDE SEQUENCE [LARGE SCALE GENOMIC DNA]</scope>
    <source>
        <strain evidence="1 2">JEL423</strain>
    </source>
</reference>
<evidence type="ECO:0008006" key="3">
    <source>
        <dbReference type="Google" id="ProtNLM"/>
    </source>
</evidence>
<dbReference type="OrthoDB" id="10526655at2759"/>
<protein>
    <recommendedName>
        <fullName evidence="3">Late endosomal/lysosomal adaptor and MAPK and MTOR activator 5</fullName>
    </recommendedName>
</protein>
<dbReference type="VEuPathDB" id="FungiDB:BDEG_24620"/>
<name>A0A177WMB6_BATDL</name>
<dbReference type="Proteomes" id="UP000077115">
    <property type="component" value="Unassembled WGS sequence"/>
</dbReference>
<accession>A0A177WMB6</accession>
<dbReference type="AlphaFoldDB" id="A0A177WMB6"/>
<dbReference type="EMBL" id="DS022305">
    <property type="protein sequence ID" value="OAJ40946.1"/>
    <property type="molecule type" value="Genomic_DNA"/>
</dbReference>